<comment type="caution">
    <text evidence="1">The sequence shown here is derived from an EMBL/GenBank/DDBJ whole genome shotgun (WGS) entry which is preliminary data.</text>
</comment>
<reference evidence="1" key="1">
    <citation type="journal article" date="2014" name="Front. Microbiol.">
        <title>High frequency of phylogenetically diverse reductive dehalogenase-homologous genes in deep subseafloor sedimentary metagenomes.</title>
        <authorList>
            <person name="Kawai M."/>
            <person name="Futagami T."/>
            <person name="Toyoda A."/>
            <person name="Takaki Y."/>
            <person name="Nishi S."/>
            <person name="Hori S."/>
            <person name="Arai W."/>
            <person name="Tsubouchi T."/>
            <person name="Morono Y."/>
            <person name="Uchiyama I."/>
            <person name="Ito T."/>
            <person name="Fujiyama A."/>
            <person name="Inagaki F."/>
            <person name="Takami H."/>
        </authorList>
    </citation>
    <scope>NUCLEOTIDE SEQUENCE</scope>
    <source>
        <strain evidence="1">Expedition CK06-06</strain>
    </source>
</reference>
<dbReference type="EMBL" id="BARS01057465">
    <property type="protein sequence ID" value="GAG51478.1"/>
    <property type="molecule type" value="Genomic_DNA"/>
</dbReference>
<evidence type="ECO:0000313" key="1">
    <source>
        <dbReference type="EMBL" id="GAG51478.1"/>
    </source>
</evidence>
<feature type="non-terminal residue" evidence="1">
    <location>
        <position position="35"/>
    </location>
</feature>
<accession>X0YT23</accession>
<sequence length="35" mass="4083">MSNIWVTWGDVFNSSLQDLWWGFIQFAPKLIVAIV</sequence>
<name>X0YT23_9ZZZZ</name>
<proteinExistence type="predicted"/>
<gene>
    <name evidence="1" type="ORF">S01H1_84247</name>
</gene>
<organism evidence="1">
    <name type="scientific">marine sediment metagenome</name>
    <dbReference type="NCBI Taxonomy" id="412755"/>
    <lineage>
        <taxon>unclassified sequences</taxon>
        <taxon>metagenomes</taxon>
        <taxon>ecological metagenomes</taxon>
    </lineage>
</organism>
<dbReference type="AlphaFoldDB" id="X0YT23"/>
<protein>
    <submittedName>
        <fullName evidence="1">Uncharacterized protein</fullName>
    </submittedName>
</protein>